<dbReference type="PANTHER" id="PTHR42791:SF1">
    <property type="entry name" value="N-ACETYLTRANSFERASE DOMAIN-CONTAINING PROTEIN"/>
    <property type="match status" value="1"/>
</dbReference>
<sequence length="203" mass="23505">MEIRRLKPEQKKRAAKVVADSFYDYPSLIYYFPDTKRRMRCLPWYMEGVLNSAVSFGEVWVTEDVSGVLFILPPEHTRMSDWDYIKNGLLAAPLVVGLHRYPNLSECEAYLADTQEKLLAARPHYYLWGLSVDPARQRTGAGTALIASLLKKTDAENMPVYLETHREQNVAYYEQRGFKLIHTDIIPRHNLDFWCLLHEPGGK</sequence>
<keyword evidence="3" id="KW-1185">Reference proteome</keyword>
<dbReference type="EMBL" id="FQXV01000006">
    <property type="protein sequence ID" value="SHI01342.1"/>
    <property type="molecule type" value="Genomic_DNA"/>
</dbReference>
<dbReference type="AlphaFoldDB" id="A0A1M5XNW0"/>
<evidence type="ECO:0000313" key="2">
    <source>
        <dbReference type="EMBL" id="SHI01342.1"/>
    </source>
</evidence>
<dbReference type="InterPro" id="IPR000182">
    <property type="entry name" value="GNAT_dom"/>
</dbReference>
<dbReference type="SUPFAM" id="SSF55729">
    <property type="entry name" value="Acyl-CoA N-acyltransferases (Nat)"/>
    <property type="match status" value="1"/>
</dbReference>
<name>A0A1M5XNW0_9FIRM</name>
<dbReference type="STRING" id="1123282.SAMN02745823_01900"/>
<dbReference type="InterPro" id="IPR016181">
    <property type="entry name" value="Acyl_CoA_acyltransferase"/>
</dbReference>
<keyword evidence="2" id="KW-0808">Transferase</keyword>
<evidence type="ECO:0000259" key="1">
    <source>
        <dbReference type="PROSITE" id="PS51186"/>
    </source>
</evidence>
<dbReference type="PROSITE" id="PS51186">
    <property type="entry name" value="GNAT"/>
    <property type="match status" value="1"/>
</dbReference>
<dbReference type="Pfam" id="PF00583">
    <property type="entry name" value="Acetyltransf_1"/>
    <property type="match status" value="1"/>
</dbReference>
<organism evidence="2 3">
    <name type="scientific">Sporobacter termitidis DSM 10068</name>
    <dbReference type="NCBI Taxonomy" id="1123282"/>
    <lineage>
        <taxon>Bacteria</taxon>
        <taxon>Bacillati</taxon>
        <taxon>Bacillota</taxon>
        <taxon>Clostridia</taxon>
        <taxon>Eubacteriales</taxon>
        <taxon>Oscillospiraceae</taxon>
        <taxon>Sporobacter</taxon>
    </lineage>
</organism>
<accession>A0A1M5XNW0</accession>
<dbReference type="PANTHER" id="PTHR42791">
    <property type="entry name" value="GNAT FAMILY ACETYLTRANSFERASE"/>
    <property type="match status" value="1"/>
</dbReference>
<dbReference type="Gene3D" id="3.40.630.30">
    <property type="match status" value="1"/>
</dbReference>
<dbReference type="InterPro" id="IPR052523">
    <property type="entry name" value="Trichothecene_AcTrans"/>
</dbReference>
<dbReference type="RefSeq" id="WP_073078158.1">
    <property type="nucleotide sequence ID" value="NZ_FQXV01000006.1"/>
</dbReference>
<proteinExistence type="predicted"/>
<dbReference type="OrthoDB" id="2194050at2"/>
<dbReference type="GO" id="GO:0016747">
    <property type="term" value="F:acyltransferase activity, transferring groups other than amino-acyl groups"/>
    <property type="evidence" value="ECO:0007669"/>
    <property type="project" value="InterPro"/>
</dbReference>
<evidence type="ECO:0000313" key="3">
    <source>
        <dbReference type="Proteomes" id="UP000183995"/>
    </source>
</evidence>
<feature type="domain" description="N-acetyltransferase" evidence="1">
    <location>
        <begin position="69"/>
        <end position="200"/>
    </location>
</feature>
<reference evidence="2 3" key="1">
    <citation type="submission" date="2016-11" db="EMBL/GenBank/DDBJ databases">
        <authorList>
            <person name="Jaros S."/>
            <person name="Januszkiewicz K."/>
            <person name="Wedrychowicz H."/>
        </authorList>
    </citation>
    <scope>NUCLEOTIDE SEQUENCE [LARGE SCALE GENOMIC DNA]</scope>
    <source>
        <strain evidence="2 3">DSM 10068</strain>
    </source>
</reference>
<protein>
    <submittedName>
        <fullName evidence="2">Acetyltransferase (GNAT) family protein</fullName>
    </submittedName>
</protein>
<dbReference type="Proteomes" id="UP000183995">
    <property type="component" value="Unassembled WGS sequence"/>
</dbReference>
<gene>
    <name evidence="2" type="ORF">SAMN02745823_01900</name>
</gene>